<keyword evidence="5" id="KW-0479">Metal-binding</keyword>
<organism evidence="10 11">
    <name type="scientific">Euzebya pacifica</name>
    <dbReference type="NCBI Taxonomy" id="1608957"/>
    <lineage>
        <taxon>Bacteria</taxon>
        <taxon>Bacillati</taxon>
        <taxon>Actinomycetota</taxon>
        <taxon>Nitriliruptoria</taxon>
        <taxon>Euzebyales</taxon>
    </lineage>
</organism>
<keyword evidence="6" id="KW-0547">Nucleotide-binding</keyword>
<dbReference type="Gene3D" id="3.40.1210.10">
    <property type="entry name" value="Survival protein SurE-like phosphatase/nucleotidase"/>
    <property type="match status" value="1"/>
</dbReference>
<dbReference type="KEGG" id="euz:DVS28_a3299"/>
<dbReference type="InterPro" id="IPR002828">
    <property type="entry name" value="SurE-like_Pase/nucleotidase"/>
</dbReference>
<dbReference type="GO" id="GO:0008254">
    <property type="term" value="F:3'-nucleotidase activity"/>
    <property type="evidence" value="ECO:0007669"/>
    <property type="project" value="TreeGrafter"/>
</dbReference>
<dbReference type="InterPro" id="IPR036523">
    <property type="entry name" value="SurE-like_sf"/>
</dbReference>
<evidence type="ECO:0000256" key="3">
    <source>
        <dbReference type="ARBA" id="ARBA00012643"/>
    </source>
</evidence>
<dbReference type="PANTHER" id="PTHR30457:SF12">
    <property type="entry name" value="5'_3'-NUCLEOTIDASE SURE"/>
    <property type="match status" value="1"/>
</dbReference>
<reference evidence="10 11" key="1">
    <citation type="submission" date="2018-09" db="EMBL/GenBank/DDBJ databases">
        <title>Complete genome sequence of Euzebya sp. DY32-46 isolated from seawater of Pacific Ocean.</title>
        <authorList>
            <person name="Xu L."/>
            <person name="Wu Y.-H."/>
            <person name="Xu X.-W."/>
        </authorList>
    </citation>
    <scope>NUCLEOTIDE SEQUENCE [LARGE SCALE GENOMIC DNA]</scope>
    <source>
        <strain evidence="10 11">DY32-46</strain>
    </source>
</reference>
<name>A0A346Y0H7_9ACTN</name>
<evidence type="ECO:0000256" key="8">
    <source>
        <dbReference type="SAM" id="MobiDB-lite"/>
    </source>
</evidence>
<keyword evidence="11" id="KW-1185">Reference proteome</keyword>
<evidence type="ECO:0000256" key="4">
    <source>
        <dbReference type="ARBA" id="ARBA00022490"/>
    </source>
</evidence>
<dbReference type="Proteomes" id="UP000264006">
    <property type="component" value="Chromosome"/>
</dbReference>
<keyword evidence="7" id="KW-0378">Hydrolase</keyword>
<evidence type="ECO:0000256" key="6">
    <source>
        <dbReference type="ARBA" id="ARBA00022741"/>
    </source>
</evidence>
<keyword evidence="4" id="KW-0963">Cytoplasm</keyword>
<dbReference type="GO" id="GO:0008253">
    <property type="term" value="F:5'-nucleotidase activity"/>
    <property type="evidence" value="ECO:0007669"/>
    <property type="project" value="UniProtKB-EC"/>
</dbReference>
<evidence type="ECO:0000256" key="2">
    <source>
        <dbReference type="ARBA" id="ARBA00011062"/>
    </source>
</evidence>
<evidence type="ECO:0000313" key="10">
    <source>
        <dbReference type="EMBL" id="AXV07974.1"/>
    </source>
</evidence>
<dbReference type="PANTHER" id="PTHR30457">
    <property type="entry name" value="5'-NUCLEOTIDASE SURE"/>
    <property type="match status" value="1"/>
</dbReference>
<protein>
    <recommendedName>
        <fullName evidence="3">5'-nucleotidase</fullName>
        <ecNumber evidence="3">3.1.3.5</ecNumber>
    </recommendedName>
</protein>
<feature type="domain" description="Survival protein SurE-like phosphatase/nucleotidase" evidence="9">
    <location>
        <begin position="32"/>
        <end position="214"/>
    </location>
</feature>
<dbReference type="RefSeq" id="WP_164710635.1">
    <property type="nucleotide sequence ID" value="NZ_CAXIBR010000007.1"/>
</dbReference>
<dbReference type="Pfam" id="PF01975">
    <property type="entry name" value="SurE"/>
    <property type="match status" value="1"/>
</dbReference>
<dbReference type="AlphaFoldDB" id="A0A346Y0H7"/>
<sequence length="281" mass="29442">MSDEPHARRIDHDPSDVEVPHRQPGHLSGRALVTNDDGIDSPGLLCLARAVRRAGLAPLVVAPDRNVSGAGTGIGQLDVHEGVAFRTVEREGMDAHALAGPPGLAVLSAALGAFGDAPDLVVSGINAGANTGHSVIHSGTVGAALTGRTFGCSGLAVSLAPPRDDEPWRWDTAEEVAGEMCRWIIRLGRDDVVLNVNVPSVPTAAIRGFRWTELEAFGHIRVASADHAGRRVEFGVHGDVEDRSPTSDHRLLADGWVTVTALTTVAQAQPLGPDLPAFVTH</sequence>
<evidence type="ECO:0000259" key="9">
    <source>
        <dbReference type="Pfam" id="PF01975"/>
    </source>
</evidence>
<gene>
    <name evidence="10" type="ORF">DVS28_a3299</name>
</gene>
<evidence type="ECO:0000256" key="7">
    <source>
        <dbReference type="ARBA" id="ARBA00022801"/>
    </source>
</evidence>
<feature type="region of interest" description="Disordered" evidence="8">
    <location>
        <begin position="1"/>
        <end position="33"/>
    </location>
</feature>
<feature type="compositionally biased region" description="Basic and acidic residues" evidence="8">
    <location>
        <begin position="1"/>
        <end position="21"/>
    </location>
</feature>
<dbReference type="InterPro" id="IPR030048">
    <property type="entry name" value="SurE"/>
</dbReference>
<comment type="catalytic activity">
    <reaction evidence="1">
        <text>a ribonucleoside 5'-phosphate + H2O = a ribonucleoside + phosphate</text>
        <dbReference type="Rhea" id="RHEA:12484"/>
        <dbReference type="ChEBI" id="CHEBI:15377"/>
        <dbReference type="ChEBI" id="CHEBI:18254"/>
        <dbReference type="ChEBI" id="CHEBI:43474"/>
        <dbReference type="ChEBI" id="CHEBI:58043"/>
        <dbReference type="EC" id="3.1.3.5"/>
    </reaction>
</comment>
<evidence type="ECO:0000313" key="11">
    <source>
        <dbReference type="Proteomes" id="UP000264006"/>
    </source>
</evidence>
<dbReference type="GO" id="GO:0004309">
    <property type="term" value="F:exopolyphosphatase activity"/>
    <property type="evidence" value="ECO:0007669"/>
    <property type="project" value="TreeGrafter"/>
</dbReference>
<dbReference type="GO" id="GO:0000166">
    <property type="term" value="F:nucleotide binding"/>
    <property type="evidence" value="ECO:0007669"/>
    <property type="project" value="UniProtKB-KW"/>
</dbReference>
<dbReference type="GO" id="GO:0046872">
    <property type="term" value="F:metal ion binding"/>
    <property type="evidence" value="ECO:0007669"/>
    <property type="project" value="UniProtKB-KW"/>
</dbReference>
<dbReference type="SUPFAM" id="SSF64167">
    <property type="entry name" value="SurE-like"/>
    <property type="match status" value="1"/>
</dbReference>
<accession>A0A346Y0H7</accession>
<evidence type="ECO:0000256" key="5">
    <source>
        <dbReference type="ARBA" id="ARBA00022723"/>
    </source>
</evidence>
<dbReference type="EC" id="3.1.3.5" evidence="3"/>
<proteinExistence type="inferred from homology"/>
<dbReference type="EMBL" id="CP031165">
    <property type="protein sequence ID" value="AXV07974.1"/>
    <property type="molecule type" value="Genomic_DNA"/>
</dbReference>
<evidence type="ECO:0000256" key="1">
    <source>
        <dbReference type="ARBA" id="ARBA00000815"/>
    </source>
</evidence>
<comment type="similarity">
    <text evidence="2">Belongs to the SurE nucleotidase family.</text>
</comment>